<feature type="transmembrane region" description="Helical" evidence="1">
    <location>
        <begin position="189"/>
        <end position="209"/>
    </location>
</feature>
<dbReference type="Proteomes" id="UP001597183">
    <property type="component" value="Unassembled WGS sequence"/>
</dbReference>
<feature type="transmembrane region" description="Helical" evidence="1">
    <location>
        <begin position="371"/>
        <end position="390"/>
    </location>
</feature>
<accession>A0ABW4ASA0</accession>
<evidence type="ECO:0000313" key="2">
    <source>
        <dbReference type="EMBL" id="MFD1373749.1"/>
    </source>
</evidence>
<keyword evidence="1" id="KW-0472">Membrane</keyword>
<proteinExistence type="predicted"/>
<feature type="transmembrane region" description="Helical" evidence="1">
    <location>
        <begin position="152"/>
        <end position="173"/>
    </location>
</feature>
<protein>
    <submittedName>
        <fullName evidence="2">Uncharacterized protein</fullName>
    </submittedName>
</protein>
<reference evidence="3" key="1">
    <citation type="journal article" date="2019" name="Int. J. Syst. Evol. Microbiol.">
        <title>The Global Catalogue of Microorganisms (GCM) 10K type strain sequencing project: providing services to taxonomists for standard genome sequencing and annotation.</title>
        <authorList>
            <consortium name="The Broad Institute Genomics Platform"/>
            <consortium name="The Broad Institute Genome Sequencing Center for Infectious Disease"/>
            <person name="Wu L."/>
            <person name="Ma J."/>
        </authorList>
    </citation>
    <scope>NUCLEOTIDE SEQUENCE [LARGE SCALE GENOMIC DNA]</scope>
    <source>
        <strain evidence="3">CCM 7526</strain>
    </source>
</reference>
<feature type="transmembrane region" description="Helical" evidence="1">
    <location>
        <begin position="336"/>
        <end position="359"/>
    </location>
</feature>
<feature type="transmembrane region" description="Helical" evidence="1">
    <location>
        <begin position="64"/>
        <end position="82"/>
    </location>
</feature>
<feature type="transmembrane region" description="Helical" evidence="1">
    <location>
        <begin position="122"/>
        <end position="146"/>
    </location>
</feature>
<name>A0ABW4ASA0_9ACTN</name>
<dbReference type="RefSeq" id="WP_317796709.1">
    <property type="nucleotide sequence ID" value="NZ_AP028461.1"/>
</dbReference>
<feature type="transmembrane region" description="Helical" evidence="1">
    <location>
        <begin position="257"/>
        <end position="274"/>
    </location>
</feature>
<evidence type="ECO:0000313" key="3">
    <source>
        <dbReference type="Proteomes" id="UP001597183"/>
    </source>
</evidence>
<feature type="transmembrane region" description="Helical" evidence="1">
    <location>
        <begin position="280"/>
        <end position="298"/>
    </location>
</feature>
<keyword evidence="1" id="KW-1133">Transmembrane helix</keyword>
<keyword evidence="1" id="KW-0812">Transmembrane</keyword>
<evidence type="ECO:0000256" key="1">
    <source>
        <dbReference type="SAM" id="Phobius"/>
    </source>
</evidence>
<keyword evidence="3" id="KW-1185">Reference proteome</keyword>
<organism evidence="2 3">
    <name type="scientific">Actinoplanes sichuanensis</name>
    <dbReference type="NCBI Taxonomy" id="512349"/>
    <lineage>
        <taxon>Bacteria</taxon>
        <taxon>Bacillati</taxon>
        <taxon>Actinomycetota</taxon>
        <taxon>Actinomycetes</taxon>
        <taxon>Micromonosporales</taxon>
        <taxon>Micromonosporaceae</taxon>
        <taxon>Actinoplanes</taxon>
    </lineage>
</organism>
<feature type="transmembrane region" description="Helical" evidence="1">
    <location>
        <begin position="94"/>
        <end position="115"/>
    </location>
</feature>
<dbReference type="EMBL" id="JBHTMK010000070">
    <property type="protein sequence ID" value="MFD1373749.1"/>
    <property type="molecule type" value="Genomic_DNA"/>
</dbReference>
<feature type="transmembrane region" description="Helical" evidence="1">
    <location>
        <begin position="7"/>
        <end position="25"/>
    </location>
</feature>
<feature type="transmembrane region" description="Helical" evidence="1">
    <location>
        <begin position="305"/>
        <end position="330"/>
    </location>
</feature>
<sequence length="440" mass="44323">MNQWRSVLAGVGGAIVVVVAGSAFFNNSLLPKYHQDAINPTGVFALALLVIVVGALLLLRWWPYLLLVAALLAVLIVVLVLPDADEAFYSIPDPLLLLLHYGPYPLALIGALGCAQSLRDRGAVVAGLTGGAMVFAGALTGSIRWLHGPIDASWHTVLIAVGLVALLPALWTLRHGDTAAALPAGPRGVWQAVATGLVLSLAVPAGWIGDQMIALHIVPWEDPGRVGLLIGPAIVVVATGLIGLGGAWTVAGTLTGAAILVSVAMPLYLAVGSLRQDGPAGWLAAAAGLALGAAVAVTRWRVYGAVALTVAAAVTLVLTRDLIWLGLLAGERDPRAYPLVVVCVAATVAVFAATATVLAPHGAVPAALGPLAVTVAIGGLHTINGAALWSSGSEGVHFTVSAALALVAGLGVAGLGLAGYRIGRRASAGDPVPDAATVAP</sequence>
<comment type="caution">
    <text evidence="2">The sequence shown here is derived from an EMBL/GenBank/DDBJ whole genome shotgun (WGS) entry which is preliminary data.</text>
</comment>
<feature type="transmembrane region" description="Helical" evidence="1">
    <location>
        <begin position="229"/>
        <end position="250"/>
    </location>
</feature>
<gene>
    <name evidence="2" type="ORF">ACFQ5G_51195</name>
</gene>
<feature type="transmembrane region" description="Helical" evidence="1">
    <location>
        <begin position="396"/>
        <end position="418"/>
    </location>
</feature>
<feature type="transmembrane region" description="Helical" evidence="1">
    <location>
        <begin position="37"/>
        <end position="59"/>
    </location>
</feature>